<dbReference type="Gene3D" id="3.10.129.10">
    <property type="entry name" value="Hotdog Thioesterase"/>
    <property type="match status" value="2"/>
</dbReference>
<dbReference type="EMBL" id="AAXG02000059">
    <property type="protein sequence ID" value="EDM97340.1"/>
    <property type="molecule type" value="Genomic_DNA"/>
</dbReference>
<dbReference type="Pfam" id="PF01643">
    <property type="entry name" value="Acyl-ACP_TE"/>
    <property type="match status" value="1"/>
</dbReference>
<evidence type="ECO:0000256" key="3">
    <source>
        <dbReference type="ARBA" id="ARBA00022801"/>
    </source>
</evidence>
<keyword evidence="5" id="KW-0809">Transit peptide</keyword>
<organism evidence="10 11">
    <name type="scientific">Pseudoflavonifractor capillosus ATCC 29799</name>
    <dbReference type="NCBI Taxonomy" id="411467"/>
    <lineage>
        <taxon>Bacteria</taxon>
        <taxon>Bacillati</taxon>
        <taxon>Bacillota</taxon>
        <taxon>Clostridia</taxon>
        <taxon>Eubacteriales</taxon>
        <taxon>Oscillospiraceae</taxon>
        <taxon>Pseudoflavonifractor</taxon>
    </lineage>
</organism>
<name>A6P2Y1_9FIRM</name>
<dbReference type="STRING" id="411467.BACCAP_04865"/>
<proteinExistence type="inferred from homology"/>
<dbReference type="AlphaFoldDB" id="A6P2Y1"/>
<evidence type="ECO:0000313" key="11">
    <source>
        <dbReference type="Proteomes" id="UP000003639"/>
    </source>
</evidence>
<comment type="caution">
    <text evidence="10">The sequence shown here is derived from an EMBL/GenBank/DDBJ whole genome shotgun (WGS) entry which is preliminary data.</text>
</comment>
<dbReference type="SUPFAM" id="SSF54637">
    <property type="entry name" value="Thioesterase/thiol ester dehydrase-isomerase"/>
    <property type="match status" value="2"/>
</dbReference>
<dbReference type="PANTHER" id="PTHR31727:SF6">
    <property type="entry name" value="OLEOYL-ACYL CARRIER PROTEIN THIOESTERASE 1, CHLOROPLASTIC"/>
    <property type="match status" value="1"/>
</dbReference>
<evidence type="ECO:0000259" key="8">
    <source>
        <dbReference type="Pfam" id="PF01643"/>
    </source>
</evidence>
<evidence type="ECO:0000259" key="9">
    <source>
        <dbReference type="Pfam" id="PF20791"/>
    </source>
</evidence>
<keyword evidence="7" id="KW-0275">Fatty acid biosynthesis</keyword>
<evidence type="ECO:0000313" key="10">
    <source>
        <dbReference type="EMBL" id="EDM97340.1"/>
    </source>
</evidence>
<protein>
    <submittedName>
        <fullName evidence="10">Acyl-ACP thioesterase</fullName>
    </submittedName>
</protein>
<dbReference type="GO" id="GO:0016297">
    <property type="term" value="F:fatty acyl-[ACP] hydrolase activity"/>
    <property type="evidence" value="ECO:0007669"/>
    <property type="project" value="InterPro"/>
</dbReference>
<sequence length="265" mass="30075">MDDCRRMLRRPGYTGKGRTILSVYFEGTYPVDSRDVDPFDQCRPSALLGILQEAATSAAVELHVSRDEMIARYNVFWMLSRIWYRLSRPLHWSEPVTVRTWHRGGKGAAMYRDFDLFVKGERVGEAVSSWVLADLDTHKLFRLNNIEEFAGTDGGELCKDKRLTGLRMPEGLTLAEHRTLHYSDADINGHVNNVRYADFACDALHLERLDGRQYVSQLQLCYLAECRPGEAIDLLTGASEGRQLVQGMGEEGKIRFDAALTLDNL</sequence>
<dbReference type="InterPro" id="IPR002864">
    <property type="entry name" value="Acyl-ACP_thioesterase_NHD"/>
</dbReference>
<dbReference type="PANTHER" id="PTHR31727">
    <property type="entry name" value="OLEOYL-ACYL CARRIER PROTEIN THIOESTERASE 1, CHLOROPLASTIC"/>
    <property type="match status" value="1"/>
</dbReference>
<keyword evidence="2" id="KW-0444">Lipid biosynthesis</keyword>
<keyword evidence="3" id="KW-0378">Hydrolase</keyword>
<keyword evidence="4" id="KW-0276">Fatty acid metabolism</keyword>
<gene>
    <name evidence="10" type="ORF">BACCAP_04865</name>
</gene>
<comment type="similarity">
    <text evidence="1">Belongs to the acyl-ACP thioesterase family.</text>
</comment>
<evidence type="ECO:0000256" key="4">
    <source>
        <dbReference type="ARBA" id="ARBA00022832"/>
    </source>
</evidence>
<dbReference type="eggNOG" id="COG3884">
    <property type="taxonomic scope" value="Bacteria"/>
</dbReference>
<evidence type="ECO:0000256" key="1">
    <source>
        <dbReference type="ARBA" id="ARBA00006500"/>
    </source>
</evidence>
<reference evidence="10 11" key="2">
    <citation type="submission" date="2007-06" db="EMBL/GenBank/DDBJ databases">
        <title>Draft genome sequence of Pseudoflavonifractor capillosus ATCC 29799.</title>
        <authorList>
            <person name="Sudarsanam P."/>
            <person name="Ley R."/>
            <person name="Guruge J."/>
            <person name="Turnbaugh P.J."/>
            <person name="Mahowald M."/>
            <person name="Liep D."/>
            <person name="Gordon J."/>
        </authorList>
    </citation>
    <scope>NUCLEOTIDE SEQUENCE [LARGE SCALE GENOMIC DNA]</scope>
    <source>
        <strain evidence="10 11">ATCC 29799</strain>
    </source>
</reference>
<dbReference type="Pfam" id="PF20791">
    <property type="entry name" value="Acyl-ACP_TE_C"/>
    <property type="match status" value="1"/>
</dbReference>
<dbReference type="GO" id="GO:0000036">
    <property type="term" value="F:acyl carrier activity"/>
    <property type="evidence" value="ECO:0007669"/>
    <property type="project" value="TreeGrafter"/>
</dbReference>
<dbReference type="InterPro" id="IPR029069">
    <property type="entry name" value="HotDog_dom_sf"/>
</dbReference>
<keyword evidence="6" id="KW-0443">Lipid metabolism</keyword>
<feature type="domain" description="Acyl-ACP thioesterase-like C-terminal" evidence="9">
    <location>
        <begin position="180"/>
        <end position="240"/>
    </location>
</feature>
<dbReference type="InterPro" id="IPR049427">
    <property type="entry name" value="Acyl-ACP_TE_C"/>
</dbReference>
<evidence type="ECO:0000256" key="6">
    <source>
        <dbReference type="ARBA" id="ARBA00023098"/>
    </source>
</evidence>
<evidence type="ECO:0000256" key="2">
    <source>
        <dbReference type="ARBA" id="ARBA00022516"/>
    </source>
</evidence>
<evidence type="ECO:0000256" key="5">
    <source>
        <dbReference type="ARBA" id="ARBA00022946"/>
    </source>
</evidence>
<accession>A6P2Y1</accession>
<dbReference type="InterPro" id="IPR045023">
    <property type="entry name" value="FATA/B"/>
</dbReference>
<reference evidence="10 11" key="1">
    <citation type="submission" date="2007-04" db="EMBL/GenBank/DDBJ databases">
        <authorList>
            <person name="Fulton L."/>
            <person name="Clifton S."/>
            <person name="Fulton B."/>
            <person name="Xu J."/>
            <person name="Minx P."/>
            <person name="Pepin K.H."/>
            <person name="Johnson M."/>
            <person name="Thiruvilangam P."/>
            <person name="Bhonagiri V."/>
            <person name="Nash W.E."/>
            <person name="Mardis E.R."/>
            <person name="Wilson R.K."/>
        </authorList>
    </citation>
    <scope>NUCLEOTIDE SEQUENCE [LARGE SCALE GENOMIC DNA]</scope>
    <source>
        <strain evidence="10 11">ATCC 29799</strain>
    </source>
</reference>
<feature type="domain" description="Acyl-ACP thioesterase N-terminal hotdog" evidence="8">
    <location>
        <begin position="25"/>
        <end position="143"/>
    </location>
</feature>
<dbReference type="Proteomes" id="UP000003639">
    <property type="component" value="Unassembled WGS sequence"/>
</dbReference>
<evidence type="ECO:0000256" key="7">
    <source>
        <dbReference type="ARBA" id="ARBA00023160"/>
    </source>
</evidence>
<keyword evidence="11" id="KW-1185">Reference proteome</keyword>